<name>A0A212UAR3_9BACT</name>
<dbReference type="InterPro" id="IPR036736">
    <property type="entry name" value="ACP-like_sf"/>
</dbReference>
<gene>
    <name evidence="1" type="ORF">SAMN06265337_2846</name>
</gene>
<dbReference type="Proteomes" id="UP000198131">
    <property type="component" value="Unassembled WGS sequence"/>
</dbReference>
<reference evidence="2" key="1">
    <citation type="submission" date="2017-06" db="EMBL/GenBank/DDBJ databases">
        <authorList>
            <person name="Varghese N."/>
            <person name="Submissions S."/>
        </authorList>
    </citation>
    <scope>NUCLEOTIDE SEQUENCE [LARGE SCALE GENOMIC DNA]</scope>
    <source>
        <strain evidence="2">DSM 11116</strain>
    </source>
</reference>
<sequence length="195" mass="21578">MGLDSVELLVAFERFFGLSVPDRVAEGLSQVGKVAAYFTQQLGCNSSPARTNAHSLLLAQVVQCITDENNPVSGASSLQALWPMPNRRAIRQQLQTYTDLEVPDLSEPVATQVKSWWHRVLHSTTVPARPHKHTDYTLDDLVDWLLSENYQQLLSEPTSLYEVQRVVVGITADNCGIGVPKILLTDSFTMDLGIS</sequence>
<dbReference type="Gene3D" id="1.10.1200.10">
    <property type="entry name" value="ACP-like"/>
    <property type="match status" value="1"/>
</dbReference>
<evidence type="ECO:0000313" key="2">
    <source>
        <dbReference type="Proteomes" id="UP000198131"/>
    </source>
</evidence>
<dbReference type="EMBL" id="FYEW01000002">
    <property type="protein sequence ID" value="SNC75382.1"/>
    <property type="molecule type" value="Genomic_DNA"/>
</dbReference>
<evidence type="ECO:0000313" key="1">
    <source>
        <dbReference type="EMBL" id="SNC75382.1"/>
    </source>
</evidence>
<accession>A0A212UAR3</accession>
<keyword evidence="2" id="KW-1185">Reference proteome</keyword>
<evidence type="ECO:0008006" key="3">
    <source>
        <dbReference type="Google" id="ProtNLM"/>
    </source>
</evidence>
<dbReference type="SUPFAM" id="SSF47336">
    <property type="entry name" value="ACP-like"/>
    <property type="match status" value="1"/>
</dbReference>
<dbReference type="AlphaFoldDB" id="A0A212UAR3"/>
<proteinExistence type="predicted"/>
<organism evidence="1 2">
    <name type="scientific">Hymenobacter gelipurpurascens</name>
    <dbReference type="NCBI Taxonomy" id="89968"/>
    <lineage>
        <taxon>Bacteria</taxon>
        <taxon>Pseudomonadati</taxon>
        <taxon>Bacteroidota</taxon>
        <taxon>Cytophagia</taxon>
        <taxon>Cytophagales</taxon>
        <taxon>Hymenobacteraceae</taxon>
        <taxon>Hymenobacter</taxon>
    </lineage>
</organism>
<protein>
    <recommendedName>
        <fullName evidence="3">Acyl carrier protein</fullName>
    </recommendedName>
</protein>